<sequence length="178" mass="18698">MSDTAALVGAPTHEPATEADLAIVGAQLGRTPRGTRAVAHRCPCGLPDVVETTPRLPDGTPFPTLYYLTCPRATAAVSTLESAGVMKEMAARLADDPALAARYQEAHERYLARREEIGHVEEIAGVSAGGMPNRVKCLHVHLGHALAAGHGVNPLGDETLELCGPWWLAGPCVAPPND</sequence>
<dbReference type="PANTHER" id="PTHR37163:SF1">
    <property type="entry name" value="DUF501 DOMAIN-CONTAINING PROTEIN"/>
    <property type="match status" value="1"/>
</dbReference>
<dbReference type="Proteomes" id="UP001500218">
    <property type="component" value="Unassembled WGS sequence"/>
</dbReference>
<proteinExistence type="predicted"/>
<protein>
    <submittedName>
        <fullName evidence="1">DUF501 domain-containing protein</fullName>
    </submittedName>
</protein>
<keyword evidence="2" id="KW-1185">Reference proteome</keyword>
<dbReference type="EMBL" id="BAAALT010000036">
    <property type="protein sequence ID" value="GAA1794482.1"/>
    <property type="molecule type" value="Genomic_DNA"/>
</dbReference>
<gene>
    <name evidence="1" type="ORF">GCM10009682_15310</name>
</gene>
<evidence type="ECO:0000313" key="1">
    <source>
        <dbReference type="EMBL" id="GAA1794482.1"/>
    </source>
</evidence>
<dbReference type="Pfam" id="PF04417">
    <property type="entry name" value="DUF501"/>
    <property type="match status" value="1"/>
</dbReference>
<dbReference type="PANTHER" id="PTHR37163">
    <property type="entry name" value="CONSERVED PROTEIN"/>
    <property type="match status" value="1"/>
</dbReference>
<reference evidence="2" key="1">
    <citation type="journal article" date="2019" name="Int. J. Syst. Evol. Microbiol.">
        <title>The Global Catalogue of Microorganisms (GCM) 10K type strain sequencing project: providing services to taxonomists for standard genome sequencing and annotation.</title>
        <authorList>
            <consortium name="The Broad Institute Genomics Platform"/>
            <consortium name="The Broad Institute Genome Sequencing Center for Infectious Disease"/>
            <person name="Wu L."/>
            <person name="Ma J."/>
        </authorList>
    </citation>
    <scope>NUCLEOTIDE SEQUENCE [LARGE SCALE GENOMIC DNA]</scope>
    <source>
        <strain evidence="2">JCM 13250</strain>
    </source>
</reference>
<accession>A0ABP4XTY3</accession>
<comment type="caution">
    <text evidence="1">The sequence shown here is derived from an EMBL/GenBank/DDBJ whole genome shotgun (WGS) entry which is preliminary data.</text>
</comment>
<evidence type="ECO:0000313" key="2">
    <source>
        <dbReference type="Proteomes" id="UP001500218"/>
    </source>
</evidence>
<dbReference type="RefSeq" id="WP_344127774.1">
    <property type="nucleotide sequence ID" value="NZ_BAAALT010000036.1"/>
</dbReference>
<name>A0ABP4XTY3_9ACTN</name>
<organism evidence="1 2">
    <name type="scientific">Luedemannella flava</name>
    <dbReference type="NCBI Taxonomy" id="349316"/>
    <lineage>
        <taxon>Bacteria</taxon>
        <taxon>Bacillati</taxon>
        <taxon>Actinomycetota</taxon>
        <taxon>Actinomycetes</taxon>
        <taxon>Micromonosporales</taxon>
        <taxon>Micromonosporaceae</taxon>
        <taxon>Luedemannella</taxon>
    </lineage>
</organism>
<dbReference type="InterPro" id="IPR007511">
    <property type="entry name" value="DUF501"/>
</dbReference>